<dbReference type="EMBL" id="BAAAGX010000029">
    <property type="protein sequence ID" value="GAA0270205.1"/>
    <property type="molecule type" value="Genomic_DNA"/>
</dbReference>
<dbReference type="SUPFAM" id="SSF53474">
    <property type="entry name" value="alpha/beta-Hydrolases"/>
    <property type="match status" value="1"/>
</dbReference>
<dbReference type="InterPro" id="IPR000073">
    <property type="entry name" value="AB_hydrolase_1"/>
</dbReference>
<dbReference type="InterPro" id="IPR029058">
    <property type="entry name" value="AB_hydrolase_fold"/>
</dbReference>
<organism evidence="2 3">
    <name type="scientific">Cryptosporangium japonicum</name>
    <dbReference type="NCBI Taxonomy" id="80872"/>
    <lineage>
        <taxon>Bacteria</taxon>
        <taxon>Bacillati</taxon>
        <taxon>Actinomycetota</taxon>
        <taxon>Actinomycetes</taxon>
        <taxon>Cryptosporangiales</taxon>
        <taxon>Cryptosporangiaceae</taxon>
        <taxon>Cryptosporangium</taxon>
    </lineage>
</organism>
<name>A0ABN0V1A5_9ACTN</name>
<evidence type="ECO:0000313" key="2">
    <source>
        <dbReference type="EMBL" id="GAA0270205.1"/>
    </source>
</evidence>
<comment type="caution">
    <text evidence="2">The sequence shown here is derived from an EMBL/GenBank/DDBJ whole genome shotgun (WGS) entry which is preliminary data.</text>
</comment>
<accession>A0ABN0V1A5</accession>
<dbReference type="GO" id="GO:0016787">
    <property type="term" value="F:hydrolase activity"/>
    <property type="evidence" value="ECO:0007669"/>
    <property type="project" value="UniProtKB-KW"/>
</dbReference>
<feature type="domain" description="AB hydrolase-1" evidence="1">
    <location>
        <begin position="29"/>
        <end position="265"/>
    </location>
</feature>
<sequence length="295" mass="31879">MMSEEIRSTVRSADGTAIGVLSTGEGPGLVVVPGNNRRATHYRALAEELAEDYRVHVIDRRGRGESGPQGPFYSIEAEASDVHAVLRETGSDLLFGHGHGGLVALHLALWRPVDALVVYEPTVSISGSFDAGWVPEFRRQLATGRHGAAMATFLKGTRMVPLGNAPMIVYRALAELLLHGDEGAETRAIMATTPAEVDEIARLDSDGRRYAAIHSPTLLLGGGRSADYLNTALRRLHELMADSEFRVRPELDHYAPDYFAPRVVAQEIAAFITNRNAARVQLGIKGALGSLVGEH</sequence>
<evidence type="ECO:0000259" key="1">
    <source>
        <dbReference type="Pfam" id="PF12697"/>
    </source>
</evidence>
<dbReference type="Proteomes" id="UP001500967">
    <property type="component" value="Unassembled WGS sequence"/>
</dbReference>
<keyword evidence="3" id="KW-1185">Reference proteome</keyword>
<gene>
    <name evidence="2" type="ORF">GCM10009539_66730</name>
</gene>
<dbReference type="PANTHER" id="PTHR43194:SF2">
    <property type="entry name" value="PEROXISOMAL MEMBRANE PROTEIN LPX1"/>
    <property type="match status" value="1"/>
</dbReference>
<dbReference type="PANTHER" id="PTHR43194">
    <property type="entry name" value="HYDROLASE ALPHA/BETA FOLD FAMILY"/>
    <property type="match status" value="1"/>
</dbReference>
<dbReference type="InterPro" id="IPR050228">
    <property type="entry name" value="Carboxylesterase_BioH"/>
</dbReference>
<dbReference type="Gene3D" id="3.40.50.1820">
    <property type="entry name" value="alpha/beta hydrolase"/>
    <property type="match status" value="1"/>
</dbReference>
<keyword evidence="2" id="KW-0378">Hydrolase</keyword>
<protein>
    <submittedName>
        <fullName evidence="2">Alpha/beta hydrolase</fullName>
    </submittedName>
</protein>
<evidence type="ECO:0000313" key="3">
    <source>
        <dbReference type="Proteomes" id="UP001500967"/>
    </source>
</evidence>
<proteinExistence type="predicted"/>
<reference evidence="2 3" key="1">
    <citation type="journal article" date="2019" name="Int. J. Syst. Evol. Microbiol.">
        <title>The Global Catalogue of Microorganisms (GCM) 10K type strain sequencing project: providing services to taxonomists for standard genome sequencing and annotation.</title>
        <authorList>
            <consortium name="The Broad Institute Genomics Platform"/>
            <consortium name="The Broad Institute Genome Sequencing Center for Infectious Disease"/>
            <person name="Wu L."/>
            <person name="Ma J."/>
        </authorList>
    </citation>
    <scope>NUCLEOTIDE SEQUENCE [LARGE SCALE GENOMIC DNA]</scope>
    <source>
        <strain evidence="2 3">JCM 10425</strain>
    </source>
</reference>
<dbReference type="Pfam" id="PF12697">
    <property type="entry name" value="Abhydrolase_6"/>
    <property type="match status" value="1"/>
</dbReference>